<evidence type="ECO:0000259" key="1">
    <source>
        <dbReference type="Pfam" id="PF13588"/>
    </source>
</evidence>
<name>X1IZK7_9ZZZZ</name>
<feature type="non-terminal residue" evidence="2">
    <location>
        <position position="260"/>
    </location>
</feature>
<dbReference type="Gene3D" id="3.90.1570.30">
    <property type="match status" value="1"/>
</dbReference>
<accession>X1IZK7</accession>
<comment type="caution">
    <text evidence="2">The sequence shown here is derived from an EMBL/GenBank/DDBJ whole genome shotgun (WGS) entry which is preliminary data.</text>
</comment>
<organism evidence="2">
    <name type="scientific">marine sediment metagenome</name>
    <dbReference type="NCBI Taxonomy" id="412755"/>
    <lineage>
        <taxon>unclassified sequences</taxon>
        <taxon>metagenomes</taxon>
        <taxon>ecological metagenomes</taxon>
    </lineage>
</organism>
<sequence>IIGVLVRGRDKPEGKVRIQWVIKLIKEYHFPASHIDINVSAGVGRDAGKRNVPVRADIVVYRDTNKNKPFAVIETKAPREKEGLEQAESYARNLGAEYHIWSDGFYERVFKTSRYSLQSEPIARLPVWVLNKPLSQKVPKKETLRSFKDEEELRHVISFCHDLILEKLGHDPAKAFDEMTKLLFLKLYDEREVPNYYEFVVLANEIPHDVGERVRSLFDKAISSSKYQDVFWSQFNTVPVPVTLELDDFSIFHIEGRIQA</sequence>
<dbReference type="Pfam" id="PF13588">
    <property type="entry name" value="HSDR_N_2"/>
    <property type="match status" value="1"/>
</dbReference>
<proteinExistence type="predicted"/>
<evidence type="ECO:0000313" key="2">
    <source>
        <dbReference type="EMBL" id="GAH74695.1"/>
    </source>
</evidence>
<gene>
    <name evidence="2" type="ORF">S03H2_51646</name>
</gene>
<protein>
    <recommendedName>
        <fullName evidence="1">Type I restriction enzyme R protein N-terminal domain-containing protein</fullName>
    </recommendedName>
</protein>
<reference evidence="2" key="1">
    <citation type="journal article" date="2014" name="Front. Microbiol.">
        <title>High frequency of phylogenetically diverse reductive dehalogenase-homologous genes in deep subseafloor sedimentary metagenomes.</title>
        <authorList>
            <person name="Kawai M."/>
            <person name="Futagami T."/>
            <person name="Toyoda A."/>
            <person name="Takaki Y."/>
            <person name="Nishi S."/>
            <person name="Hori S."/>
            <person name="Arai W."/>
            <person name="Tsubouchi T."/>
            <person name="Morono Y."/>
            <person name="Uchiyama I."/>
            <person name="Ito T."/>
            <person name="Fujiyama A."/>
            <person name="Inagaki F."/>
            <person name="Takami H."/>
        </authorList>
    </citation>
    <scope>NUCLEOTIDE SEQUENCE</scope>
    <source>
        <strain evidence="2">Expedition CK06-06</strain>
    </source>
</reference>
<feature type="domain" description="Type I restriction enzyme R protein N-terminal" evidence="1">
    <location>
        <begin position="12"/>
        <end position="126"/>
    </location>
</feature>
<dbReference type="InterPro" id="IPR029464">
    <property type="entry name" value="HSDR_N"/>
</dbReference>
<feature type="non-terminal residue" evidence="2">
    <location>
        <position position="1"/>
    </location>
</feature>
<dbReference type="EMBL" id="BARU01032776">
    <property type="protein sequence ID" value="GAH74695.1"/>
    <property type="molecule type" value="Genomic_DNA"/>
</dbReference>
<dbReference type="AlphaFoldDB" id="X1IZK7"/>